<reference evidence="4" key="1">
    <citation type="submission" date="2016-10" db="EMBL/GenBank/DDBJ databases">
        <authorList>
            <person name="Varghese N."/>
            <person name="Submissions S."/>
        </authorList>
    </citation>
    <scope>NUCLEOTIDE SEQUENCE [LARGE SCALE GENOMIC DNA]</scope>
    <source>
        <strain evidence="4">DSM 23256</strain>
    </source>
</reference>
<dbReference type="Pfam" id="PF01266">
    <property type="entry name" value="DAO"/>
    <property type="match status" value="1"/>
</dbReference>
<dbReference type="PANTHER" id="PTHR43106:SF1">
    <property type="entry name" value="DEHYDROGENASE-RELATED"/>
    <property type="match status" value="1"/>
</dbReference>
<protein>
    <submittedName>
        <fullName evidence="3">Uncharacterized protein</fullName>
    </submittedName>
</protein>
<evidence type="ECO:0000259" key="2">
    <source>
        <dbReference type="Pfam" id="PF21688"/>
    </source>
</evidence>
<sequence>MKQYDVIVIGAGPAGIFTGLELAGSGLDVLIIEKGRDISSRRCPKNLTYKTCVNCKPCDILCGWGGAGAFSDGKLTLTTEFGGMLDAYIEKSKVSELIHYVDQIYVKFGGPEKVYGDENKEEIRRIQRVAAAADLNFVPARIRHLGTDNNFEILSRMREYLSDKCEIRTGTAVESIVVENGNYVGVELAGGEIVKSKYLVAAPGREGAEWFVGQAQKLGLSLVTNPVDIGVRVELPAVVMEHITDIVYESKLVYYTKSFDDRVRTFCMNPYGEVVTENNAGLITVNGHSYATKKTNNTNFALLVSKSFTEPFKEPIAYGKSIARLANMLGGGVIVQRLGDLLDGRRSTPERISRGLVEPTLKDATPGDLSLVLPYRHLVAITEMLEALDKVAPGVNSRHTLLYGVEVKFYSSRLSLNNVLESQIPNFFAIGDGAGVTRGLAQASAAGVVVAREIMAREGKKQA</sequence>
<evidence type="ECO:0000313" key="4">
    <source>
        <dbReference type="Proteomes" id="UP000243333"/>
    </source>
</evidence>
<dbReference type="InterPro" id="IPR028348">
    <property type="entry name" value="FAD-binding_protein"/>
</dbReference>
<dbReference type="EMBL" id="FNBU01000010">
    <property type="protein sequence ID" value="SDF42758.1"/>
    <property type="molecule type" value="Genomic_DNA"/>
</dbReference>
<dbReference type="Gene3D" id="3.50.50.60">
    <property type="entry name" value="FAD/NAD(P)-binding domain"/>
    <property type="match status" value="2"/>
</dbReference>
<dbReference type="InterPro" id="IPR049516">
    <property type="entry name" value="FAD-depend_C"/>
</dbReference>
<dbReference type="PANTHER" id="PTHR43106">
    <property type="entry name" value="DEHYDROGENASE-RELATED"/>
    <property type="match status" value="1"/>
</dbReference>
<keyword evidence="4" id="KW-1185">Reference proteome</keyword>
<dbReference type="PRINTS" id="PR00420">
    <property type="entry name" value="RNGMNOXGNASE"/>
</dbReference>
<evidence type="ECO:0000313" key="3">
    <source>
        <dbReference type="EMBL" id="SDF42758.1"/>
    </source>
</evidence>
<dbReference type="PIRSF" id="PIRSF038984">
    <property type="entry name" value="FAD_binding_protein"/>
    <property type="match status" value="1"/>
</dbReference>
<feature type="domain" description="FAD dependent oxidoreductase" evidence="1">
    <location>
        <begin position="5"/>
        <end position="39"/>
    </location>
</feature>
<name>A0A1G7KZV3_9FIRM</name>
<dbReference type="InterPro" id="IPR036188">
    <property type="entry name" value="FAD/NAD-bd_sf"/>
</dbReference>
<dbReference type="InterPro" id="IPR006076">
    <property type="entry name" value="FAD-dep_OxRdtase"/>
</dbReference>
<accession>A0A1G7KZV3</accession>
<dbReference type="AlphaFoldDB" id="A0A1G7KZV3"/>
<gene>
    <name evidence="3" type="ORF">SAMN05660235_01558</name>
</gene>
<dbReference type="SUPFAM" id="SSF51905">
    <property type="entry name" value="FAD/NAD(P)-binding domain"/>
    <property type="match status" value="1"/>
</dbReference>
<evidence type="ECO:0000259" key="1">
    <source>
        <dbReference type="Pfam" id="PF01266"/>
    </source>
</evidence>
<feature type="domain" description="FAD-dependent protein C-terminal" evidence="2">
    <location>
        <begin position="251"/>
        <end position="407"/>
    </location>
</feature>
<proteinExistence type="predicted"/>
<organism evidence="3 4">
    <name type="scientific">Sporolituus thermophilus DSM 23256</name>
    <dbReference type="NCBI Taxonomy" id="1123285"/>
    <lineage>
        <taxon>Bacteria</taxon>
        <taxon>Bacillati</taxon>
        <taxon>Bacillota</taxon>
        <taxon>Negativicutes</taxon>
        <taxon>Selenomonadales</taxon>
        <taxon>Sporomusaceae</taxon>
        <taxon>Sporolituus</taxon>
    </lineage>
</organism>
<dbReference type="STRING" id="1123285.SAMN05660235_01558"/>
<dbReference type="Pfam" id="PF21688">
    <property type="entry name" value="FAD-depend_C"/>
    <property type="match status" value="1"/>
</dbReference>
<dbReference type="OrthoDB" id="9762921at2"/>
<dbReference type="RefSeq" id="WP_093689667.1">
    <property type="nucleotide sequence ID" value="NZ_FNBU01000010.1"/>
</dbReference>
<dbReference type="Proteomes" id="UP000243333">
    <property type="component" value="Unassembled WGS sequence"/>
</dbReference>